<feature type="compositionally biased region" description="Acidic residues" evidence="1">
    <location>
        <begin position="120"/>
        <end position="140"/>
    </location>
</feature>
<dbReference type="EMBL" id="AP024488">
    <property type="protein sequence ID" value="BCS99287.1"/>
    <property type="molecule type" value="Genomic_DNA"/>
</dbReference>
<feature type="compositionally biased region" description="Acidic residues" evidence="1">
    <location>
        <begin position="102"/>
        <end position="112"/>
    </location>
</feature>
<evidence type="ECO:0000313" key="3">
    <source>
        <dbReference type="EMBL" id="BCS99287.1"/>
    </source>
</evidence>
<evidence type="ECO:0008006" key="5">
    <source>
        <dbReference type="Google" id="ProtNLM"/>
    </source>
</evidence>
<feature type="region of interest" description="Disordered" evidence="1">
    <location>
        <begin position="164"/>
        <end position="215"/>
    </location>
</feature>
<feature type="compositionally biased region" description="Acidic residues" evidence="1">
    <location>
        <begin position="56"/>
        <end position="87"/>
    </location>
</feature>
<evidence type="ECO:0000313" key="4">
    <source>
        <dbReference type="Proteomes" id="UP001320148"/>
    </source>
</evidence>
<keyword evidence="4" id="KW-1185">Reference proteome</keyword>
<gene>
    <name evidence="3" type="ORF">DSLASN_49190</name>
</gene>
<keyword evidence="2" id="KW-0472">Membrane</keyword>
<proteinExistence type="predicted"/>
<accession>A0ABM7PPD9</accession>
<organism evidence="3 4">
    <name type="scientific">Desulfoluna limicola</name>
    <dbReference type="NCBI Taxonomy" id="2810562"/>
    <lineage>
        <taxon>Bacteria</taxon>
        <taxon>Pseudomonadati</taxon>
        <taxon>Thermodesulfobacteriota</taxon>
        <taxon>Desulfobacteria</taxon>
        <taxon>Desulfobacterales</taxon>
        <taxon>Desulfolunaceae</taxon>
        <taxon>Desulfoluna</taxon>
    </lineage>
</organism>
<feature type="compositionally biased region" description="Basic and acidic residues" evidence="1">
    <location>
        <begin position="184"/>
        <end position="204"/>
    </location>
</feature>
<feature type="transmembrane region" description="Helical" evidence="2">
    <location>
        <begin position="223"/>
        <end position="245"/>
    </location>
</feature>
<reference evidence="3 4" key="1">
    <citation type="submission" date="2021-02" db="EMBL/GenBank/DDBJ databases">
        <title>Complete genome of Desulfoluna sp. strain ASN36.</title>
        <authorList>
            <person name="Takahashi A."/>
            <person name="Kojima H."/>
            <person name="Fukui M."/>
        </authorList>
    </citation>
    <scope>NUCLEOTIDE SEQUENCE [LARGE SCALE GENOMIC DNA]</scope>
    <source>
        <strain evidence="3 4">ASN36</strain>
    </source>
</reference>
<name>A0ABM7PPD9_9BACT</name>
<protein>
    <recommendedName>
        <fullName evidence="5">Flagellar protein FliL</fullName>
    </recommendedName>
</protein>
<dbReference type="RefSeq" id="WP_236890630.1">
    <property type="nucleotide sequence ID" value="NZ_AP024488.1"/>
</dbReference>
<keyword evidence="2" id="KW-0812">Transmembrane</keyword>
<feature type="region of interest" description="Disordered" evidence="1">
    <location>
        <begin position="49"/>
        <end position="140"/>
    </location>
</feature>
<evidence type="ECO:0000256" key="1">
    <source>
        <dbReference type="SAM" id="MobiDB-lite"/>
    </source>
</evidence>
<sequence>MSLPQQSKYDHNFVSQDQIDSLLKGSDEFAFPDGKDPLGDIADFINTDEIDRLLGDDDPDDAPDPYSEDEMTEEPLPEDDGFEDEELSMISMDDIQRVLSEGDPEAPEEAPLDDLNLNLEEIEDIAGEDSSEGESDLISQDDIDRLLKSSGVQSDDVTAEVDEGFQISREEIDTILTDTTEDSPEARDEEILRKDSPAEAKEQSQEAGEEELPPEVPRSKKKLFLIAAGFLLLFICGGGAGWFYLMRGVDDLPSGETIPGIEEGVGGTPAPGVPGEPQVVSRLDHFLIPAPQGSDYAFVSMSVVLTIRGVKKDPLKGYETFCRKRIYDEMAAKLSTLSGEKPVERELRELVRKTAGAILTEGVIDEVVLEGYRLM</sequence>
<evidence type="ECO:0000256" key="2">
    <source>
        <dbReference type="SAM" id="Phobius"/>
    </source>
</evidence>
<keyword evidence="2" id="KW-1133">Transmembrane helix</keyword>
<dbReference type="Proteomes" id="UP001320148">
    <property type="component" value="Chromosome"/>
</dbReference>